<gene>
    <name evidence="2" type="ordered locus">Snas_3713</name>
</gene>
<feature type="chain" id="PRO_5003049334" description="Lipoprotein" evidence="1">
    <location>
        <begin position="27"/>
        <end position="151"/>
    </location>
</feature>
<accession>D3PXP0</accession>
<dbReference type="KEGG" id="sna:Snas_3713"/>
<evidence type="ECO:0008006" key="4">
    <source>
        <dbReference type="Google" id="ProtNLM"/>
    </source>
</evidence>
<evidence type="ECO:0000313" key="2">
    <source>
        <dbReference type="EMBL" id="ADD43370.1"/>
    </source>
</evidence>
<evidence type="ECO:0000256" key="1">
    <source>
        <dbReference type="SAM" id="SignalP"/>
    </source>
</evidence>
<sequence>MSIRTLLAATFAGLLAVVLLAAPASAHDHDHADGTLTLEYLGTDTDAADTDVVAKDHGQHGHTYPPDIDGYVPTSYGGDCYDNVLAYASWHSEGDWYIVYDKCEMERYGAGQSDWDRVGAHEKAHTDGWGHYEEPRDRNAAFEPGIVICRC</sequence>
<evidence type="ECO:0000313" key="3">
    <source>
        <dbReference type="Proteomes" id="UP000000844"/>
    </source>
</evidence>
<name>D3PXP0_STANL</name>
<dbReference type="Proteomes" id="UP000000844">
    <property type="component" value="Chromosome"/>
</dbReference>
<organism evidence="2 3">
    <name type="scientific">Stackebrandtia nassauensis (strain DSM 44728 / CIP 108903 / NRRL B-16338 / NBRC 102104 / LLR-40K-21)</name>
    <dbReference type="NCBI Taxonomy" id="446470"/>
    <lineage>
        <taxon>Bacteria</taxon>
        <taxon>Bacillati</taxon>
        <taxon>Actinomycetota</taxon>
        <taxon>Actinomycetes</taxon>
        <taxon>Glycomycetales</taxon>
        <taxon>Glycomycetaceae</taxon>
        <taxon>Stackebrandtia</taxon>
    </lineage>
</organism>
<feature type="signal peptide" evidence="1">
    <location>
        <begin position="1"/>
        <end position="26"/>
    </location>
</feature>
<proteinExistence type="predicted"/>
<protein>
    <recommendedName>
        <fullName evidence="4">Lipoprotein</fullName>
    </recommendedName>
</protein>
<reference evidence="2 3" key="1">
    <citation type="journal article" date="2009" name="Stand. Genomic Sci.">
        <title>Complete genome sequence of Stackebrandtia nassauensis type strain (LLR-40K-21).</title>
        <authorList>
            <person name="Munk C."/>
            <person name="Lapidus A."/>
            <person name="Copeland A."/>
            <person name="Jando M."/>
            <person name="Mayilraj S."/>
            <person name="Glavina Del Rio T."/>
            <person name="Nolan M."/>
            <person name="Chen F."/>
            <person name="Lucas S."/>
            <person name="Tice H."/>
            <person name="Cheng J.F."/>
            <person name="Han C."/>
            <person name="Detter J.C."/>
            <person name="Bruce D."/>
            <person name="Goodwin L."/>
            <person name="Chain P."/>
            <person name="Pitluck S."/>
            <person name="Goker M."/>
            <person name="Ovchinikova G."/>
            <person name="Pati A."/>
            <person name="Ivanova N."/>
            <person name="Mavromatis K."/>
            <person name="Chen A."/>
            <person name="Palaniappan K."/>
            <person name="Land M."/>
            <person name="Hauser L."/>
            <person name="Chang Y.J."/>
            <person name="Jeffries C.D."/>
            <person name="Bristow J."/>
            <person name="Eisen J.A."/>
            <person name="Markowitz V."/>
            <person name="Hugenholtz P."/>
            <person name="Kyrpides N.C."/>
            <person name="Klenk H.P."/>
        </authorList>
    </citation>
    <scope>NUCLEOTIDE SEQUENCE [LARGE SCALE GENOMIC DNA]</scope>
    <source>
        <strain evidence="3">DSM 44728 / CIP 108903 / NRRL B-16338 / NBRC 102104 / LLR-40K-21</strain>
    </source>
</reference>
<keyword evidence="3" id="KW-1185">Reference proteome</keyword>
<dbReference type="RefSeq" id="WP_013018941.1">
    <property type="nucleotide sequence ID" value="NC_013947.1"/>
</dbReference>
<keyword evidence="1" id="KW-0732">Signal</keyword>
<dbReference type="EMBL" id="CP001778">
    <property type="protein sequence ID" value="ADD43370.1"/>
    <property type="molecule type" value="Genomic_DNA"/>
</dbReference>
<dbReference type="HOGENOM" id="CLU_1730284_0_0_11"/>
<dbReference type="OrthoDB" id="9837147at2"/>
<dbReference type="AlphaFoldDB" id="D3PXP0"/>